<dbReference type="Proteomes" id="UP000652354">
    <property type="component" value="Unassembled WGS sequence"/>
</dbReference>
<dbReference type="Gene3D" id="3.30.70.970">
    <property type="entry name" value="RraB-like"/>
    <property type="match status" value="1"/>
</dbReference>
<dbReference type="AlphaFoldDB" id="A0A919UJ35"/>
<name>A0A919UJ35_9MICO</name>
<reference evidence="2" key="1">
    <citation type="submission" date="2021-01" db="EMBL/GenBank/DDBJ databases">
        <title>Whole genome shotgun sequence of Demequina activiva NBRC 110675.</title>
        <authorList>
            <person name="Komaki H."/>
            <person name="Tamura T."/>
        </authorList>
    </citation>
    <scope>NUCLEOTIDE SEQUENCE</scope>
    <source>
        <strain evidence="2">NBRC 110675</strain>
    </source>
</reference>
<proteinExistence type="predicted"/>
<accession>A0A919UJ35</accession>
<feature type="domain" description="Regulator of ribonuclease activity B" evidence="1">
    <location>
        <begin position="23"/>
        <end position="119"/>
    </location>
</feature>
<dbReference type="RefSeq" id="WP_203652841.1">
    <property type="nucleotide sequence ID" value="NZ_BONR01000001.1"/>
</dbReference>
<gene>
    <name evidence="2" type="ORF">Dac01nite_01170</name>
</gene>
<keyword evidence="3" id="KW-1185">Reference proteome</keyword>
<comment type="caution">
    <text evidence="2">The sequence shown here is derived from an EMBL/GenBank/DDBJ whole genome shotgun (WGS) entry which is preliminary data.</text>
</comment>
<sequence length="139" mass="15640">MGLFSSLTGGRRKRVEPYGLWSDDAEQLERFVERGGAAEVPRDSEFSVSFSKEEAAREAGKALAEQRMRGELVAPSHGVDEWSILIYGRDQPLVPDFLRETVDMVERVAAEHGGEYEGWVAMYTAQEKAEWGVEPLFED</sequence>
<dbReference type="InterPro" id="IPR036701">
    <property type="entry name" value="RraB-like_sf"/>
</dbReference>
<dbReference type="EMBL" id="BONR01000001">
    <property type="protein sequence ID" value="GIG53365.1"/>
    <property type="molecule type" value="Genomic_DNA"/>
</dbReference>
<dbReference type="InterPro" id="IPR009671">
    <property type="entry name" value="RraB_dom"/>
</dbReference>
<dbReference type="SUPFAM" id="SSF89946">
    <property type="entry name" value="Hypothetical protein VC0424"/>
    <property type="match status" value="1"/>
</dbReference>
<evidence type="ECO:0000259" key="1">
    <source>
        <dbReference type="Pfam" id="PF06877"/>
    </source>
</evidence>
<organism evidence="2 3">
    <name type="scientific">Demequina activiva</name>
    <dbReference type="NCBI Taxonomy" id="1582364"/>
    <lineage>
        <taxon>Bacteria</taxon>
        <taxon>Bacillati</taxon>
        <taxon>Actinomycetota</taxon>
        <taxon>Actinomycetes</taxon>
        <taxon>Micrococcales</taxon>
        <taxon>Demequinaceae</taxon>
        <taxon>Demequina</taxon>
    </lineage>
</organism>
<evidence type="ECO:0000313" key="2">
    <source>
        <dbReference type="EMBL" id="GIG53365.1"/>
    </source>
</evidence>
<protein>
    <recommendedName>
        <fullName evidence="1">Regulator of ribonuclease activity B domain-containing protein</fullName>
    </recommendedName>
</protein>
<evidence type="ECO:0000313" key="3">
    <source>
        <dbReference type="Proteomes" id="UP000652354"/>
    </source>
</evidence>
<dbReference type="Pfam" id="PF06877">
    <property type="entry name" value="RraB"/>
    <property type="match status" value="1"/>
</dbReference>